<dbReference type="OrthoDB" id="5421784at2759"/>
<dbReference type="EMBL" id="KI964624">
    <property type="protein sequence ID" value="EUC32784.1"/>
    <property type="molecule type" value="Genomic_DNA"/>
</dbReference>
<keyword evidence="2" id="KW-1133">Transmembrane helix</keyword>
<name>W6YBC8_COCC2</name>
<protein>
    <submittedName>
        <fullName evidence="3">Uncharacterized protein</fullName>
    </submittedName>
</protein>
<feature type="compositionally biased region" description="Low complexity" evidence="1">
    <location>
        <begin position="396"/>
        <end position="421"/>
    </location>
</feature>
<dbReference type="STRING" id="930089.W6YBC8"/>
<feature type="region of interest" description="Disordered" evidence="1">
    <location>
        <begin position="461"/>
        <end position="481"/>
    </location>
</feature>
<proteinExistence type="predicted"/>
<feature type="compositionally biased region" description="Low complexity" evidence="1">
    <location>
        <begin position="371"/>
        <end position="388"/>
    </location>
</feature>
<keyword evidence="2" id="KW-0812">Transmembrane</keyword>
<accession>W6YBC8</accession>
<evidence type="ECO:0000256" key="2">
    <source>
        <dbReference type="SAM" id="Phobius"/>
    </source>
</evidence>
<keyword evidence="2" id="KW-0472">Membrane</keyword>
<feature type="region of interest" description="Disordered" evidence="1">
    <location>
        <begin position="17"/>
        <end position="49"/>
    </location>
</feature>
<evidence type="ECO:0000313" key="4">
    <source>
        <dbReference type="Proteomes" id="UP000053841"/>
    </source>
</evidence>
<feature type="compositionally biased region" description="Polar residues" evidence="1">
    <location>
        <begin position="629"/>
        <end position="639"/>
    </location>
</feature>
<dbReference type="RefSeq" id="XP_007712881.1">
    <property type="nucleotide sequence ID" value="XM_007714691.1"/>
</dbReference>
<reference evidence="3 4" key="1">
    <citation type="journal article" date="2013" name="PLoS Genet.">
        <title>Comparative genome structure, secondary metabolite, and effector coding capacity across Cochliobolus pathogens.</title>
        <authorList>
            <person name="Condon B.J."/>
            <person name="Leng Y."/>
            <person name="Wu D."/>
            <person name="Bushley K.E."/>
            <person name="Ohm R.A."/>
            <person name="Otillar R."/>
            <person name="Martin J."/>
            <person name="Schackwitz W."/>
            <person name="Grimwood J."/>
            <person name="MohdZainudin N."/>
            <person name="Xue C."/>
            <person name="Wang R."/>
            <person name="Manning V.A."/>
            <person name="Dhillon B."/>
            <person name="Tu Z.J."/>
            <person name="Steffenson B.J."/>
            <person name="Salamov A."/>
            <person name="Sun H."/>
            <person name="Lowry S."/>
            <person name="LaButti K."/>
            <person name="Han J."/>
            <person name="Copeland A."/>
            <person name="Lindquist E."/>
            <person name="Barry K."/>
            <person name="Schmutz J."/>
            <person name="Baker S.E."/>
            <person name="Ciuffetti L.M."/>
            <person name="Grigoriev I.V."/>
            <person name="Zhong S."/>
            <person name="Turgeon B.G."/>
        </authorList>
    </citation>
    <scope>NUCLEOTIDE SEQUENCE [LARGE SCALE GENOMIC DNA]</scope>
    <source>
        <strain evidence="3 4">26-R-13</strain>
    </source>
</reference>
<dbReference type="AlphaFoldDB" id="W6YBC8"/>
<evidence type="ECO:0000256" key="1">
    <source>
        <dbReference type="SAM" id="MobiDB-lite"/>
    </source>
</evidence>
<dbReference type="GeneID" id="19146058"/>
<dbReference type="KEGG" id="bze:COCCADRAFT_26753"/>
<feature type="region of interest" description="Disordered" evidence="1">
    <location>
        <begin position="371"/>
        <end position="421"/>
    </location>
</feature>
<evidence type="ECO:0000313" key="3">
    <source>
        <dbReference type="EMBL" id="EUC32784.1"/>
    </source>
</evidence>
<feature type="compositionally biased region" description="Basic and acidic residues" evidence="1">
    <location>
        <begin position="590"/>
        <end position="603"/>
    </location>
</feature>
<feature type="compositionally biased region" description="Low complexity" evidence="1">
    <location>
        <begin position="21"/>
        <end position="30"/>
    </location>
</feature>
<feature type="transmembrane region" description="Helical" evidence="2">
    <location>
        <begin position="426"/>
        <end position="448"/>
    </location>
</feature>
<feature type="compositionally biased region" description="Polar residues" evidence="1">
    <location>
        <begin position="471"/>
        <end position="481"/>
    </location>
</feature>
<dbReference type="Proteomes" id="UP000053841">
    <property type="component" value="Unassembled WGS sequence"/>
</dbReference>
<feature type="region of interest" description="Disordered" evidence="1">
    <location>
        <begin position="498"/>
        <end position="639"/>
    </location>
</feature>
<dbReference type="eggNOG" id="ENOG502SG5B">
    <property type="taxonomic scope" value="Eukaryota"/>
</dbReference>
<sequence>MDGPANPTLVSRIHSRHRYQARQAPQQRLPAPDHPQPHDQFLPPGLGAAPRSREIMSRGHRFFHRRAVLDNVEIVTVLATVDEAGNVIAQETLPPVPPPSLPDVVATAVAAMASAAPVAQPVQLALPSAALAVPDVPALPIPAQPPVPVPAPALPSVAPAVPSSVAVPVLPAVPDTALPIPDTALPIPDTALPDKALPVPNPAIAAPVPDPALPAVSTLVTSSVVVPTLPTLSAPALAAVAVPAVPSVAVPAVPSVPVPVLPSVPAVPPFPTDLVVPTVPAYPFPSLNYVAQPVVTSTSSASTSSSIQSTAAPSLPSTINSAANTTLSYLAVSVNAVPTRSPSASQSLAASTRTSLTQAIISSQSARSVASASSAPTASSVPTTTANYGGWGGNAPGTAGAPAPTTSATSTADTNSSPSALETPKVVGSVLGSLAGVALILALILFLLKRHKQKRGGALQLTGDDHHQESNRSMTQAPAPSNTLVPIAFLKRFSGMSGKTAETSTSAGERSFQRVSGRKLPSAFSEGMTSDQFSRGGTMSGSSFYQDDHGLYGGTGLSKEMGKEIGESSAPRESGQMNFRPSPARTPIIRHPDDGNPFADRHHLSPPHSPVGELPPRGTLGRSLPSADGSRSSKFTENV</sequence>
<keyword evidence="4" id="KW-1185">Reference proteome</keyword>
<feature type="compositionally biased region" description="Polar residues" evidence="1">
    <location>
        <begin position="527"/>
        <end position="545"/>
    </location>
</feature>
<gene>
    <name evidence="3" type="ORF">COCCADRAFT_26753</name>
</gene>
<dbReference type="HOGENOM" id="CLU_494435_0_0_1"/>
<organism evidence="3 4">
    <name type="scientific">Cochliobolus carbonum (strain 26-R-13)</name>
    <name type="common">Maize leaf spot fungus</name>
    <name type="synonym">Bipolaris zeicola</name>
    <dbReference type="NCBI Taxonomy" id="930089"/>
    <lineage>
        <taxon>Eukaryota</taxon>
        <taxon>Fungi</taxon>
        <taxon>Dikarya</taxon>
        <taxon>Ascomycota</taxon>
        <taxon>Pezizomycotina</taxon>
        <taxon>Dothideomycetes</taxon>
        <taxon>Pleosporomycetidae</taxon>
        <taxon>Pleosporales</taxon>
        <taxon>Pleosporineae</taxon>
        <taxon>Pleosporaceae</taxon>
        <taxon>Bipolaris</taxon>
    </lineage>
</organism>